<dbReference type="InterPro" id="IPR007472">
    <property type="entry name" value="N-end_Aminoacyl_Trfase_C"/>
</dbReference>
<dbReference type="RefSeq" id="WP_035461331.1">
    <property type="nucleotide sequence ID" value="NZ_JAUESS010000002.1"/>
</dbReference>
<comment type="subcellular location">
    <subcellularLocation>
        <location evidence="4">Cytoplasm</location>
    </subcellularLocation>
</comment>
<keyword evidence="1 4" id="KW-0963">Cytoplasm</keyword>
<keyword evidence="3 4" id="KW-0012">Acyltransferase</keyword>
<dbReference type="InterPro" id="IPR016181">
    <property type="entry name" value="Acyl_CoA_acyltransferase"/>
</dbReference>
<protein>
    <recommendedName>
        <fullName evidence="4">Aspartate/glutamate leucyltransferase</fullName>
        <ecNumber evidence="4">2.3.2.29</ecNumber>
    </recommendedName>
</protein>
<dbReference type="SUPFAM" id="SSF55729">
    <property type="entry name" value="Acyl-CoA N-acyltransferases (Nat)"/>
    <property type="match status" value="1"/>
</dbReference>
<comment type="function">
    <text evidence="4">Functions in the N-end rule pathway of protein degradation where it conjugates Leu from its aminoacyl-tRNA to the N-termini of proteins containing an N-terminal aspartate or glutamate.</text>
</comment>
<dbReference type="EMBL" id="JBHLZN010000001">
    <property type="protein sequence ID" value="MFB9885179.1"/>
    <property type="molecule type" value="Genomic_DNA"/>
</dbReference>
<comment type="similarity">
    <text evidence="4">Belongs to the R-transferase family. Bpt subfamily.</text>
</comment>
<evidence type="ECO:0000259" key="6">
    <source>
        <dbReference type="Pfam" id="PF04377"/>
    </source>
</evidence>
<comment type="caution">
    <text evidence="7">The sequence shown here is derived from an EMBL/GenBank/DDBJ whole genome shotgun (WGS) entry which is preliminary data.</text>
</comment>
<comment type="catalytic activity">
    <reaction evidence="4">
        <text>N-terminal L-glutamyl-[protein] + L-leucyl-tRNA(Leu) = N-terminal L-leucyl-L-glutamyl-[protein] + tRNA(Leu) + H(+)</text>
        <dbReference type="Rhea" id="RHEA:50412"/>
        <dbReference type="Rhea" id="RHEA-COMP:9613"/>
        <dbReference type="Rhea" id="RHEA-COMP:9622"/>
        <dbReference type="Rhea" id="RHEA-COMP:12664"/>
        <dbReference type="Rhea" id="RHEA-COMP:12668"/>
        <dbReference type="ChEBI" id="CHEBI:15378"/>
        <dbReference type="ChEBI" id="CHEBI:64721"/>
        <dbReference type="ChEBI" id="CHEBI:78442"/>
        <dbReference type="ChEBI" id="CHEBI:78494"/>
        <dbReference type="ChEBI" id="CHEBI:133041"/>
        <dbReference type="EC" id="2.3.2.29"/>
    </reaction>
</comment>
<evidence type="ECO:0000259" key="5">
    <source>
        <dbReference type="Pfam" id="PF04376"/>
    </source>
</evidence>
<dbReference type="InterPro" id="IPR017138">
    <property type="entry name" value="Asp_Glu_LeuTrfase"/>
</dbReference>
<dbReference type="HAMAP" id="MF_00689">
    <property type="entry name" value="Bpt"/>
    <property type="match status" value="1"/>
</dbReference>
<sequence length="234" mass="27560">MQFEELKFYTTSEHPCSYIEGQQAKTVFLDPDARVDTEGYVYLSDLGFRRSGKHLYRPHCESCQACISIRVPSKTFKARQSQKRCWRRNQDLQVSWEHPELTDEIYFLYARYIEARHWDGDMYPPSPQQFHGFLVEGREETRFLCFRDGQGVLLAVAVVDVLPQGLSAVYTFYDPDSNRGLGVFAILWQLEYARQQTLPFVYLGYWVKSCKKMSYKLDYRPVQLLLNGQWLQCN</sequence>
<evidence type="ECO:0000256" key="2">
    <source>
        <dbReference type="ARBA" id="ARBA00022679"/>
    </source>
</evidence>
<accession>A0ABV5ZAL8</accession>
<dbReference type="NCBIfam" id="NF002342">
    <property type="entry name" value="PRK01305.1-3"/>
    <property type="match status" value="1"/>
</dbReference>
<dbReference type="InterPro" id="IPR030700">
    <property type="entry name" value="N-end_Aminoacyl_Trfase"/>
</dbReference>
<evidence type="ECO:0000313" key="7">
    <source>
        <dbReference type="EMBL" id="MFB9885179.1"/>
    </source>
</evidence>
<evidence type="ECO:0000256" key="4">
    <source>
        <dbReference type="HAMAP-Rule" id="MF_00689"/>
    </source>
</evidence>
<dbReference type="GO" id="GO:0004057">
    <property type="term" value="F:arginyl-tRNA--protein transferase activity"/>
    <property type="evidence" value="ECO:0007669"/>
    <property type="project" value="UniProtKB-EC"/>
</dbReference>
<evidence type="ECO:0000256" key="1">
    <source>
        <dbReference type="ARBA" id="ARBA00022490"/>
    </source>
</evidence>
<dbReference type="NCBIfam" id="NF002341">
    <property type="entry name" value="PRK01305.1-1"/>
    <property type="match status" value="1"/>
</dbReference>
<dbReference type="InterPro" id="IPR007471">
    <property type="entry name" value="N-end_Aminoacyl_Trfase_N"/>
</dbReference>
<dbReference type="NCBIfam" id="NF002346">
    <property type="entry name" value="PRK01305.2-3"/>
    <property type="match status" value="1"/>
</dbReference>
<keyword evidence="2 4" id="KW-0808">Transferase</keyword>
<dbReference type="Proteomes" id="UP001589628">
    <property type="component" value="Unassembled WGS sequence"/>
</dbReference>
<feature type="domain" description="N-end aminoacyl transferase N-terminal" evidence="5">
    <location>
        <begin position="14"/>
        <end position="84"/>
    </location>
</feature>
<evidence type="ECO:0000313" key="8">
    <source>
        <dbReference type="Proteomes" id="UP001589628"/>
    </source>
</evidence>
<comment type="catalytic activity">
    <reaction evidence="4">
        <text>N-terminal L-aspartyl-[protein] + L-leucyl-tRNA(Leu) = N-terminal L-leucyl-L-aspartyl-[protein] + tRNA(Leu) + H(+)</text>
        <dbReference type="Rhea" id="RHEA:50420"/>
        <dbReference type="Rhea" id="RHEA-COMP:9613"/>
        <dbReference type="Rhea" id="RHEA-COMP:9622"/>
        <dbReference type="Rhea" id="RHEA-COMP:12669"/>
        <dbReference type="Rhea" id="RHEA-COMP:12674"/>
        <dbReference type="ChEBI" id="CHEBI:15378"/>
        <dbReference type="ChEBI" id="CHEBI:64720"/>
        <dbReference type="ChEBI" id="CHEBI:78442"/>
        <dbReference type="ChEBI" id="CHEBI:78494"/>
        <dbReference type="ChEBI" id="CHEBI:133042"/>
        <dbReference type="EC" id="2.3.2.29"/>
    </reaction>
</comment>
<keyword evidence="8" id="KW-1185">Reference proteome</keyword>
<evidence type="ECO:0000256" key="3">
    <source>
        <dbReference type="ARBA" id="ARBA00023315"/>
    </source>
</evidence>
<dbReference type="Pfam" id="PF04376">
    <property type="entry name" value="ATE_N"/>
    <property type="match status" value="1"/>
</dbReference>
<name>A0ABV5ZAL8_9GAMM</name>
<dbReference type="Pfam" id="PF04377">
    <property type="entry name" value="ATE_C"/>
    <property type="match status" value="1"/>
</dbReference>
<feature type="domain" description="N-end rule aminoacyl transferase C-terminal" evidence="6">
    <location>
        <begin position="105"/>
        <end position="225"/>
    </location>
</feature>
<dbReference type="EC" id="2.3.2.29" evidence="4"/>
<dbReference type="PANTHER" id="PTHR21367">
    <property type="entry name" value="ARGININE-TRNA-PROTEIN TRANSFERASE 1"/>
    <property type="match status" value="1"/>
</dbReference>
<organism evidence="7 8">
    <name type="scientific">Balneatrix alpica</name>
    <dbReference type="NCBI Taxonomy" id="75684"/>
    <lineage>
        <taxon>Bacteria</taxon>
        <taxon>Pseudomonadati</taxon>
        <taxon>Pseudomonadota</taxon>
        <taxon>Gammaproteobacteria</taxon>
        <taxon>Oceanospirillales</taxon>
        <taxon>Balneatrichaceae</taxon>
        <taxon>Balneatrix</taxon>
    </lineage>
</organism>
<gene>
    <name evidence="4" type="primary">bpt</name>
    <name evidence="7" type="ORF">ACFFLH_01960</name>
</gene>
<dbReference type="PIRSF" id="PIRSF037208">
    <property type="entry name" value="ATE_pro_prd"/>
    <property type="match status" value="1"/>
</dbReference>
<dbReference type="PANTHER" id="PTHR21367:SF1">
    <property type="entry name" value="ARGINYL-TRNA--PROTEIN TRANSFERASE 1"/>
    <property type="match status" value="1"/>
</dbReference>
<proteinExistence type="inferred from homology"/>
<reference evidence="7 8" key="1">
    <citation type="submission" date="2024-09" db="EMBL/GenBank/DDBJ databases">
        <authorList>
            <person name="Sun Q."/>
            <person name="Mori K."/>
        </authorList>
    </citation>
    <scope>NUCLEOTIDE SEQUENCE [LARGE SCALE GENOMIC DNA]</scope>
    <source>
        <strain evidence="7 8">ATCC 51285</strain>
    </source>
</reference>